<comment type="function">
    <text evidence="2">Decarboxylates L-threonine-O-3-phosphate to yield (R)-1-amino-2-propanol O-2-phosphate, the precursor for the linkage between the nucleotide loop and the corrin ring in cobalamin.</text>
</comment>
<dbReference type="NCBIfam" id="TIGR01140">
    <property type="entry name" value="L_thr_O3P_dcar"/>
    <property type="match status" value="1"/>
</dbReference>
<dbReference type="PANTHER" id="PTHR42885:SF1">
    <property type="entry name" value="THREONINE-PHOSPHATE DECARBOXYLASE"/>
    <property type="match status" value="1"/>
</dbReference>
<keyword evidence="5" id="KW-0169">Cobalamin biosynthesis</keyword>
<dbReference type="Gene3D" id="3.40.640.10">
    <property type="entry name" value="Type I PLP-dependent aspartate aminotransferase-like (Major domain)"/>
    <property type="match status" value="1"/>
</dbReference>
<evidence type="ECO:0000313" key="11">
    <source>
        <dbReference type="EMBL" id="MBB6214604.1"/>
    </source>
</evidence>
<dbReference type="PROSITE" id="PS00105">
    <property type="entry name" value="AA_TRANSFER_CLASS_1"/>
    <property type="match status" value="1"/>
</dbReference>
<comment type="pathway">
    <text evidence="3">Cofactor biosynthesis; adenosylcobalamin biosynthesis.</text>
</comment>
<gene>
    <name evidence="11" type="ORF">HNQ80_000687</name>
</gene>
<accession>A0A841KL77</accession>
<comment type="caution">
    <text evidence="11">The sequence shown here is derived from an EMBL/GenBank/DDBJ whole genome shotgun (WGS) entry which is preliminary data.</text>
</comment>
<dbReference type="InterPro" id="IPR004839">
    <property type="entry name" value="Aminotransferase_I/II_large"/>
</dbReference>
<dbReference type="CDD" id="cd00609">
    <property type="entry name" value="AAT_like"/>
    <property type="match status" value="1"/>
</dbReference>
<dbReference type="SUPFAM" id="SSF53383">
    <property type="entry name" value="PLP-dependent transferases"/>
    <property type="match status" value="1"/>
</dbReference>
<dbReference type="UniPathway" id="UPA00148"/>
<dbReference type="GO" id="GO:0048472">
    <property type="term" value="F:threonine-phosphate decarboxylase activity"/>
    <property type="evidence" value="ECO:0007669"/>
    <property type="project" value="UniProtKB-EC"/>
</dbReference>
<dbReference type="Pfam" id="PF00155">
    <property type="entry name" value="Aminotran_1_2"/>
    <property type="match status" value="1"/>
</dbReference>
<keyword evidence="6" id="KW-0663">Pyridoxal phosphate</keyword>
<dbReference type="InterPro" id="IPR015424">
    <property type="entry name" value="PyrdxlP-dep_Trfase"/>
</dbReference>
<evidence type="ECO:0000256" key="2">
    <source>
        <dbReference type="ARBA" id="ARBA00003444"/>
    </source>
</evidence>
<evidence type="ECO:0000256" key="3">
    <source>
        <dbReference type="ARBA" id="ARBA00004953"/>
    </source>
</evidence>
<dbReference type="RefSeq" id="WP_184308198.1">
    <property type="nucleotide sequence ID" value="NZ_JACHEN010000003.1"/>
</dbReference>
<evidence type="ECO:0000313" key="12">
    <source>
        <dbReference type="Proteomes" id="UP000579281"/>
    </source>
</evidence>
<name>A0A841KL77_9FIRM</name>
<evidence type="ECO:0000256" key="5">
    <source>
        <dbReference type="ARBA" id="ARBA00022573"/>
    </source>
</evidence>
<sequence>MKIAKHGGNIYEVAEKLGIQPSEVLDFSANINPLGVPTSFRKALIENISLIESYPDPYYQRLIQAIGKYHQINPNYITVGNGATEIIFSMISALKPKQALILAPTFLEYERALAKVGCEVHYYRLKEELDFIVDEGFLKALHEEIDLVILCNPNNPTGQMIHHEIMDKILDRCREQRINLMIDEAFNEFLDCPDEKSMISRIESYKNLYIIRSLTKFFALPGLRIGYGISGNLDMLQKIASVKEPWTINSFAALAGEVVVKDQEYICCSKAWIDTEREFLFEGFQGIPQIKAYRPAANYILLKVLDDQYVFLQEKLLEKNILIRSCSNYENLNKSYFRVAIKDREANEKLIRALREVFYEG</sequence>
<dbReference type="PANTHER" id="PTHR42885">
    <property type="entry name" value="HISTIDINOL-PHOSPHATE AMINOTRANSFERASE-RELATED"/>
    <property type="match status" value="1"/>
</dbReference>
<evidence type="ECO:0000256" key="8">
    <source>
        <dbReference type="ARBA" id="ARBA00029996"/>
    </source>
</evidence>
<dbReference type="InterPro" id="IPR015422">
    <property type="entry name" value="PyrdxlP-dep_Trfase_small"/>
</dbReference>
<dbReference type="Gene3D" id="3.90.1150.10">
    <property type="entry name" value="Aspartate Aminotransferase, domain 1"/>
    <property type="match status" value="1"/>
</dbReference>
<organism evidence="11 12">
    <name type="scientific">Anaerosolibacter carboniphilus</name>
    <dbReference type="NCBI Taxonomy" id="1417629"/>
    <lineage>
        <taxon>Bacteria</taxon>
        <taxon>Bacillati</taxon>
        <taxon>Bacillota</taxon>
        <taxon>Clostridia</taxon>
        <taxon>Peptostreptococcales</taxon>
        <taxon>Thermotaleaceae</taxon>
        <taxon>Anaerosolibacter</taxon>
    </lineage>
</organism>
<dbReference type="GO" id="GO:0030170">
    <property type="term" value="F:pyridoxal phosphate binding"/>
    <property type="evidence" value="ECO:0007669"/>
    <property type="project" value="InterPro"/>
</dbReference>
<feature type="domain" description="Aminotransferase class I/classII large" evidence="10">
    <location>
        <begin position="23"/>
        <end position="354"/>
    </location>
</feature>
<comment type="cofactor">
    <cofactor evidence="1">
        <name>pyridoxal 5'-phosphate</name>
        <dbReference type="ChEBI" id="CHEBI:597326"/>
    </cofactor>
</comment>
<dbReference type="EC" id="4.1.1.81" evidence="4"/>
<dbReference type="Proteomes" id="UP000579281">
    <property type="component" value="Unassembled WGS sequence"/>
</dbReference>
<keyword evidence="12" id="KW-1185">Reference proteome</keyword>
<evidence type="ECO:0000256" key="4">
    <source>
        <dbReference type="ARBA" id="ARBA00012285"/>
    </source>
</evidence>
<keyword evidence="7 11" id="KW-0456">Lyase</keyword>
<evidence type="ECO:0000259" key="10">
    <source>
        <dbReference type="Pfam" id="PF00155"/>
    </source>
</evidence>
<evidence type="ECO:0000256" key="9">
    <source>
        <dbReference type="ARBA" id="ARBA00048531"/>
    </source>
</evidence>
<dbReference type="AlphaFoldDB" id="A0A841KL77"/>
<dbReference type="GO" id="GO:0009236">
    <property type="term" value="P:cobalamin biosynthetic process"/>
    <property type="evidence" value="ECO:0007669"/>
    <property type="project" value="UniProtKB-UniPathway"/>
</dbReference>
<dbReference type="InterPro" id="IPR004838">
    <property type="entry name" value="NHTrfase_class1_PyrdxlP-BS"/>
</dbReference>
<evidence type="ECO:0000256" key="7">
    <source>
        <dbReference type="ARBA" id="ARBA00023239"/>
    </source>
</evidence>
<reference evidence="11 12" key="1">
    <citation type="submission" date="2020-08" db="EMBL/GenBank/DDBJ databases">
        <title>Genomic Encyclopedia of Type Strains, Phase IV (KMG-IV): sequencing the most valuable type-strain genomes for metagenomic binning, comparative biology and taxonomic classification.</title>
        <authorList>
            <person name="Goeker M."/>
        </authorList>
    </citation>
    <scope>NUCLEOTIDE SEQUENCE [LARGE SCALE GENOMIC DNA]</scope>
    <source>
        <strain evidence="11 12">DSM 103526</strain>
    </source>
</reference>
<comment type="catalytic activity">
    <reaction evidence="9">
        <text>O-phospho-L-threonine + H(+) = (R)-1-aminopropan-2-yl phosphate + CO2</text>
        <dbReference type="Rhea" id="RHEA:11492"/>
        <dbReference type="ChEBI" id="CHEBI:15378"/>
        <dbReference type="ChEBI" id="CHEBI:16526"/>
        <dbReference type="ChEBI" id="CHEBI:58563"/>
        <dbReference type="ChEBI" id="CHEBI:58675"/>
        <dbReference type="EC" id="4.1.1.81"/>
    </reaction>
</comment>
<dbReference type="InterPro" id="IPR005860">
    <property type="entry name" value="CobD"/>
</dbReference>
<proteinExistence type="predicted"/>
<dbReference type="InterPro" id="IPR015421">
    <property type="entry name" value="PyrdxlP-dep_Trfase_major"/>
</dbReference>
<evidence type="ECO:0000256" key="1">
    <source>
        <dbReference type="ARBA" id="ARBA00001933"/>
    </source>
</evidence>
<protein>
    <recommendedName>
        <fullName evidence="4">threonine-phosphate decarboxylase</fullName>
        <ecNumber evidence="4">4.1.1.81</ecNumber>
    </recommendedName>
    <alternativeName>
        <fullName evidence="8">L-threonine-O-3-phosphate decarboxylase</fullName>
    </alternativeName>
</protein>
<dbReference type="EMBL" id="JACHEN010000003">
    <property type="protein sequence ID" value="MBB6214604.1"/>
    <property type="molecule type" value="Genomic_DNA"/>
</dbReference>
<evidence type="ECO:0000256" key="6">
    <source>
        <dbReference type="ARBA" id="ARBA00022898"/>
    </source>
</evidence>